<feature type="domain" description="HTH gntR-type" evidence="4">
    <location>
        <begin position="6"/>
        <end position="73"/>
    </location>
</feature>
<dbReference type="PANTHER" id="PTHR43537:SF41">
    <property type="entry name" value="TRANSCRIPTIONAL REGULATORY PROTEIN"/>
    <property type="match status" value="1"/>
</dbReference>
<dbReference type="InterPro" id="IPR008920">
    <property type="entry name" value="TF_FadR/GntR_C"/>
</dbReference>
<protein>
    <submittedName>
        <fullName evidence="5">GntR family transcriptional regulator</fullName>
    </submittedName>
</protein>
<dbReference type="SMART" id="SM00345">
    <property type="entry name" value="HTH_GNTR"/>
    <property type="match status" value="1"/>
</dbReference>
<dbReference type="RefSeq" id="WP_111873960.1">
    <property type="nucleotide sequence ID" value="NZ_JBGXAX010000004.1"/>
</dbReference>
<evidence type="ECO:0000256" key="2">
    <source>
        <dbReference type="ARBA" id="ARBA00023125"/>
    </source>
</evidence>
<dbReference type="SUPFAM" id="SSF46785">
    <property type="entry name" value="Winged helix' DNA-binding domain"/>
    <property type="match status" value="1"/>
</dbReference>
<comment type="caution">
    <text evidence="5">The sequence shown here is derived from an EMBL/GenBank/DDBJ whole genome shotgun (WGS) entry which is preliminary data.</text>
</comment>
<gene>
    <name evidence="5" type="ORF">ACEUDJ_10495</name>
</gene>
<sequence length="221" mass="24581">MSPTYKTRTQMVADSLRTRILRGDLPAGAPLRQDAIAKELAVSRIPVREALMQLEAQGLVKFEPHRGAVVTRLDPDAVAELFYLRALLEADTLFHAVDLMTEETFVNAQAILDQFDAALASGTQVEHWAELNHSFHATLYQAANRPQAMELIAQINLSCDRYVRFELLFAQNGADKAEREHAELLALCRARRKHEAAVLLKQHIQAAGHSVGHMLSRGKPG</sequence>
<dbReference type="InterPro" id="IPR011711">
    <property type="entry name" value="GntR_C"/>
</dbReference>
<evidence type="ECO:0000256" key="3">
    <source>
        <dbReference type="ARBA" id="ARBA00023163"/>
    </source>
</evidence>
<evidence type="ECO:0000259" key="4">
    <source>
        <dbReference type="PROSITE" id="PS50949"/>
    </source>
</evidence>
<dbReference type="Proteomes" id="UP001630969">
    <property type="component" value="Unassembled WGS sequence"/>
</dbReference>
<accession>A0ABW9GRN8</accession>
<name>A0ABW9GRN8_9GAMM</name>
<proteinExistence type="predicted"/>
<evidence type="ECO:0000313" key="6">
    <source>
        <dbReference type="Proteomes" id="UP001630969"/>
    </source>
</evidence>
<keyword evidence="6" id="KW-1185">Reference proteome</keyword>
<dbReference type="SUPFAM" id="SSF48008">
    <property type="entry name" value="GntR ligand-binding domain-like"/>
    <property type="match status" value="1"/>
</dbReference>
<dbReference type="InterPro" id="IPR000524">
    <property type="entry name" value="Tscrpt_reg_HTH_GntR"/>
</dbReference>
<evidence type="ECO:0000256" key="1">
    <source>
        <dbReference type="ARBA" id="ARBA00023015"/>
    </source>
</evidence>
<evidence type="ECO:0000313" key="5">
    <source>
        <dbReference type="EMBL" id="MFM4893289.1"/>
    </source>
</evidence>
<dbReference type="EMBL" id="JBGXBU010000003">
    <property type="protein sequence ID" value="MFM4893289.1"/>
    <property type="molecule type" value="Genomic_DNA"/>
</dbReference>
<dbReference type="CDD" id="cd07377">
    <property type="entry name" value="WHTH_GntR"/>
    <property type="match status" value="1"/>
</dbReference>
<dbReference type="GeneID" id="97220424"/>
<dbReference type="Gene3D" id="1.10.10.10">
    <property type="entry name" value="Winged helix-like DNA-binding domain superfamily/Winged helix DNA-binding domain"/>
    <property type="match status" value="1"/>
</dbReference>
<keyword evidence="1" id="KW-0805">Transcription regulation</keyword>
<dbReference type="PROSITE" id="PS50949">
    <property type="entry name" value="HTH_GNTR"/>
    <property type="match status" value="1"/>
</dbReference>
<dbReference type="InterPro" id="IPR036390">
    <property type="entry name" value="WH_DNA-bd_sf"/>
</dbReference>
<dbReference type="Pfam" id="PF00392">
    <property type="entry name" value="GntR"/>
    <property type="match status" value="1"/>
</dbReference>
<dbReference type="Pfam" id="PF07729">
    <property type="entry name" value="FCD"/>
    <property type="match status" value="1"/>
</dbReference>
<dbReference type="SMART" id="SM00895">
    <property type="entry name" value="FCD"/>
    <property type="match status" value="1"/>
</dbReference>
<keyword evidence="2" id="KW-0238">DNA-binding</keyword>
<organism evidence="5 6">
    <name type="scientific">Aeromonas bivalvium</name>
    <dbReference type="NCBI Taxonomy" id="440079"/>
    <lineage>
        <taxon>Bacteria</taxon>
        <taxon>Pseudomonadati</taxon>
        <taxon>Pseudomonadota</taxon>
        <taxon>Gammaproteobacteria</taxon>
        <taxon>Aeromonadales</taxon>
        <taxon>Aeromonadaceae</taxon>
        <taxon>Aeromonas</taxon>
    </lineage>
</organism>
<dbReference type="Gene3D" id="1.20.120.530">
    <property type="entry name" value="GntR ligand-binding domain-like"/>
    <property type="match status" value="1"/>
</dbReference>
<keyword evidence="3" id="KW-0804">Transcription</keyword>
<dbReference type="InterPro" id="IPR036388">
    <property type="entry name" value="WH-like_DNA-bd_sf"/>
</dbReference>
<dbReference type="PANTHER" id="PTHR43537">
    <property type="entry name" value="TRANSCRIPTIONAL REGULATOR, GNTR FAMILY"/>
    <property type="match status" value="1"/>
</dbReference>
<reference evidence="5 6" key="1">
    <citation type="submission" date="2024-09" db="EMBL/GenBank/DDBJ databases">
        <title>Aeromonas strains Genome sequencing and assembly.</title>
        <authorList>
            <person name="Hu X."/>
            <person name="Tang B."/>
        </authorList>
    </citation>
    <scope>NUCLEOTIDE SEQUENCE [LARGE SCALE GENOMIC DNA]</scope>
    <source>
        <strain evidence="5 6">NB23SCDHY001</strain>
    </source>
</reference>